<reference evidence="1 2" key="1">
    <citation type="submission" date="2014-04" db="EMBL/GenBank/DDBJ databases">
        <authorList>
            <consortium name="DOE Joint Genome Institute"/>
            <person name="Kuo A."/>
            <person name="Kohler A."/>
            <person name="Costa M.D."/>
            <person name="Nagy L.G."/>
            <person name="Floudas D."/>
            <person name="Copeland A."/>
            <person name="Barry K.W."/>
            <person name="Cichocki N."/>
            <person name="Veneault-Fourrey C."/>
            <person name="LaButti K."/>
            <person name="Lindquist E.A."/>
            <person name="Lipzen A."/>
            <person name="Lundell T."/>
            <person name="Morin E."/>
            <person name="Murat C."/>
            <person name="Sun H."/>
            <person name="Tunlid A."/>
            <person name="Henrissat B."/>
            <person name="Grigoriev I.V."/>
            <person name="Hibbett D.S."/>
            <person name="Martin F."/>
            <person name="Nordberg H.P."/>
            <person name="Cantor M.N."/>
            <person name="Hua S.X."/>
        </authorList>
    </citation>
    <scope>NUCLEOTIDE SEQUENCE [LARGE SCALE GENOMIC DNA]</scope>
    <source>
        <strain evidence="1 2">Marx 270</strain>
    </source>
</reference>
<accession>A0A0C3IUW8</accession>
<reference evidence="2" key="2">
    <citation type="submission" date="2015-01" db="EMBL/GenBank/DDBJ databases">
        <title>Evolutionary Origins and Diversification of the Mycorrhizal Mutualists.</title>
        <authorList>
            <consortium name="DOE Joint Genome Institute"/>
            <consortium name="Mycorrhizal Genomics Consortium"/>
            <person name="Kohler A."/>
            <person name="Kuo A."/>
            <person name="Nagy L.G."/>
            <person name="Floudas D."/>
            <person name="Copeland A."/>
            <person name="Barry K.W."/>
            <person name="Cichocki N."/>
            <person name="Veneault-Fourrey C."/>
            <person name="LaButti K."/>
            <person name="Lindquist E.A."/>
            <person name="Lipzen A."/>
            <person name="Lundell T."/>
            <person name="Morin E."/>
            <person name="Murat C."/>
            <person name="Riley R."/>
            <person name="Ohm R."/>
            <person name="Sun H."/>
            <person name="Tunlid A."/>
            <person name="Henrissat B."/>
            <person name="Grigoriev I.V."/>
            <person name="Hibbett D.S."/>
            <person name="Martin F."/>
        </authorList>
    </citation>
    <scope>NUCLEOTIDE SEQUENCE [LARGE SCALE GENOMIC DNA]</scope>
    <source>
        <strain evidence="2">Marx 270</strain>
    </source>
</reference>
<organism evidence="1 2">
    <name type="scientific">Pisolithus tinctorius Marx 270</name>
    <dbReference type="NCBI Taxonomy" id="870435"/>
    <lineage>
        <taxon>Eukaryota</taxon>
        <taxon>Fungi</taxon>
        <taxon>Dikarya</taxon>
        <taxon>Basidiomycota</taxon>
        <taxon>Agaricomycotina</taxon>
        <taxon>Agaricomycetes</taxon>
        <taxon>Agaricomycetidae</taxon>
        <taxon>Boletales</taxon>
        <taxon>Sclerodermatineae</taxon>
        <taxon>Pisolithaceae</taxon>
        <taxon>Pisolithus</taxon>
    </lineage>
</organism>
<dbReference type="AlphaFoldDB" id="A0A0C3IUW8"/>
<name>A0A0C3IUW8_PISTI</name>
<sequence length="116" mass="13346">MDDALHQCCHQLFHLREVSQMSELFRGVKCRHDDNTQQQGDKESNIVIHQPDSLYCAYPSLTLHHRAMASTASLHQRTFSASCVQALLKYRSCGFRFISCLRTLVKIQIFDNHPIA</sequence>
<dbReference type="OrthoDB" id="3183574at2759"/>
<dbReference type="InParanoid" id="A0A0C3IUW8"/>
<dbReference type="Proteomes" id="UP000054217">
    <property type="component" value="Unassembled WGS sequence"/>
</dbReference>
<dbReference type="HOGENOM" id="CLU_2097822_0_0_1"/>
<dbReference type="EMBL" id="KN831994">
    <property type="protein sequence ID" value="KIO00663.1"/>
    <property type="molecule type" value="Genomic_DNA"/>
</dbReference>
<gene>
    <name evidence="1" type="ORF">M404DRAFT_756815</name>
</gene>
<proteinExistence type="predicted"/>
<protein>
    <submittedName>
        <fullName evidence="1">Uncharacterized protein</fullName>
    </submittedName>
</protein>
<evidence type="ECO:0000313" key="1">
    <source>
        <dbReference type="EMBL" id="KIO00663.1"/>
    </source>
</evidence>
<keyword evidence="2" id="KW-1185">Reference proteome</keyword>
<evidence type="ECO:0000313" key="2">
    <source>
        <dbReference type="Proteomes" id="UP000054217"/>
    </source>
</evidence>